<dbReference type="PANTHER" id="PTHR47816">
    <property type="entry name" value="RIBOSOMAL RNA SMALL SUBUNIT METHYLTRANSFERASE C"/>
    <property type="match status" value="1"/>
</dbReference>
<dbReference type="InterPro" id="IPR029063">
    <property type="entry name" value="SAM-dependent_MTases_sf"/>
</dbReference>
<dbReference type="Gene3D" id="3.40.50.150">
    <property type="entry name" value="Vaccinia Virus protein VP39"/>
    <property type="match status" value="1"/>
</dbReference>
<dbReference type="EMBL" id="CP060636">
    <property type="protein sequence ID" value="QNM13975.1"/>
    <property type="molecule type" value="Genomic_DNA"/>
</dbReference>
<dbReference type="PANTHER" id="PTHR47816:SF4">
    <property type="entry name" value="RIBOSOMAL RNA SMALL SUBUNIT METHYLTRANSFERASE C"/>
    <property type="match status" value="1"/>
</dbReference>
<dbReference type="Pfam" id="PF05175">
    <property type="entry name" value="MTS"/>
    <property type="match status" value="1"/>
</dbReference>
<feature type="domain" description="Methyltransferase small" evidence="3">
    <location>
        <begin position="27"/>
        <end position="194"/>
    </location>
</feature>
<accession>A0A7G9GT43</accession>
<dbReference type="InterPro" id="IPR046977">
    <property type="entry name" value="RsmC/RlmG"/>
</dbReference>
<organism evidence="4 5">
    <name type="scientific">[Eubacterium] hominis</name>
    <dbReference type="NCBI Taxonomy" id="2764325"/>
    <lineage>
        <taxon>Bacteria</taxon>
        <taxon>Bacillati</taxon>
        <taxon>Bacillota</taxon>
        <taxon>Erysipelotrichia</taxon>
        <taxon>Erysipelotrichales</taxon>
        <taxon>Erysipelotrichaceae</taxon>
        <taxon>Amedibacillus</taxon>
    </lineage>
</organism>
<proteinExistence type="predicted"/>
<dbReference type="CDD" id="cd02440">
    <property type="entry name" value="AdoMet_MTases"/>
    <property type="match status" value="1"/>
</dbReference>
<keyword evidence="5" id="KW-1185">Reference proteome</keyword>
<reference evidence="4 5" key="1">
    <citation type="submission" date="2020-08" db="EMBL/GenBank/DDBJ databases">
        <authorList>
            <person name="Liu C."/>
            <person name="Sun Q."/>
        </authorList>
    </citation>
    <scope>NUCLEOTIDE SEQUENCE [LARGE SCALE GENOMIC DNA]</scope>
    <source>
        <strain evidence="4 5">NSJ-61</strain>
    </source>
</reference>
<dbReference type="AlphaFoldDB" id="A0A7G9GT43"/>
<dbReference type="KEGG" id="ehn:H9Q80_08560"/>
<gene>
    <name evidence="4" type="ORF">H9Q80_08560</name>
</gene>
<dbReference type="Proteomes" id="UP000515856">
    <property type="component" value="Chromosome"/>
</dbReference>
<evidence type="ECO:0000313" key="4">
    <source>
        <dbReference type="EMBL" id="QNM13975.1"/>
    </source>
</evidence>
<keyword evidence="2 4" id="KW-0808">Transferase</keyword>
<keyword evidence="1 4" id="KW-0489">Methyltransferase</keyword>
<name>A0A7G9GT43_9FIRM</name>
<dbReference type="SUPFAM" id="SSF53335">
    <property type="entry name" value="S-adenosyl-L-methionine-dependent methyltransferases"/>
    <property type="match status" value="1"/>
</dbReference>
<dbReference type="RefSeq" id="WP_117454886.1">
    <property type="nucleotide sequence ID" value="NZ_CP060636.1"/>
</dbReference>
<evidence type="ECO:0000259" key="3">
    <source>
        <dbReference type="Pfam" id="PF05175"/>
    </source>
</evidence>
<dbReference type="InterPro" id="IPR007848">
    <property type="entry name" value="Small_mtfrase_dom"/>
</dbReference>
<protein>
    <submittedName>
        <fullName evidence="4">Class I SAM-dependent methyltransferase</fullName>
    </submittedName>
</protein>
<dbReference type="GO" id="GO:0008757">
    <property type="term" value="F:S-adenosylmethionine-dependent methyltransferase activity"/>
    <property type="evidence" value="ECO:0007669"/>
    <property type="project" value="InterPro"/>
</dbReference>
<evidence type="ECO:0000256" key="2">
    <source>
        <dbReference type="ARBA" id="ARBA00022679"/>
    </source>
</evidence>
<evidence type="ECO:0000256" key="1">
    <source>
        <dbReference type="ARBA" id="ARBA00022603"/>
    </source>
</evidence>
<evidence type="ECO:0000313" key="5">
    <source>
        <dbReference type="Proteomes" id="UP000515856"/>
    </source>
</evidence>
<sequence>MDHYFTDNRHLAENRKEISFRFWCFTYTFITDNGVFSKDSVDFGTRVLLKTLCDRNELGEHILDVGCGYGVIGITLKKIYPKAQMEMVDVNPRAVLLAIDNAKKNNIEADIHESNVYENVKGNTFSDIITNPPIRAGKKVIYKIFEEAYDHLAENGNLWVVIRKQQGAESAVKKIKEVFENCEIINKEKGYFILNAKKH</sequence>
<dbReference type="GO" id="GO:0032259">
    <property type="term" value="P:methylation"/>
    <property type="evidence" value="ECO:0007669"/>
    <property type="project" value="UniProtKB-KW"/>
</dbReference>